<dbReference type="Proteomes" id="UP000541444">
    <property type="component" value="Unassembled WGS sequence"/>
</dbReference>
<name>A0A7J7M1T4_9MAGN</name>
<comment type="caution">
    <text evidence="1">The sequence shown here is derived from an EMBL/GenBank/DDBJ whole genome shotgun (WGS) entry which is preliminary data.</text>
</comment>
<gene>
    <name evidence="1" type="ORF">GIB67_014202</name>
</gene>
<accession>A0A7J7M1T4</accession>
<protein>
    <submittedName>
        <fullName evidence="1">Uncharacterized protein</fullName>
    </submittedName>
</protein>
<dbReference type="EMBL" id="JACGCM010001825">
    <property type="protein sequence ID" value="KAF6148831.1"/>
    <property type="molecule type" value="Genomic_DNA"/>
</dbReference>
<keyword evidence="2" id="KW-1185">Reference proteome</keyword>
<sequence>MKALGIAKKPGFSVVKIDCNIHEFVAGDTSPIYLEKIYEVLDQLSTELNLYGYVPENSGGKSSECD</sequence>
<dbReference type="AlphaFoldDB" id="A0A7J7M1T4"/>
<reference evidence="1 2" key="1">
    <citation type="journal article" date="2020" name="IScience">
        <title>Genome Sequencing of the Endangered Kingdonia uniflora (Circaeasteraceae, Ranunculales) Reveals Potential Mechanisms of Evolutionary Specialization.</title>
        <authorList>
            <person name="Sun Y."/>
            <person name="Deng T."/>
            <person name="Zhang A."/>
            <person name="Moore M.J."/>
            <person name="Landis J.B."/>
            <person name="Lin N."/>
            <person name="Zhang H."/>
            <person name="Zhang X."/>
            <person name="Huang J."/>
            <person name="Zhang X."/>
            <person name="Sun H."/>
            <person name="Wang H."/>
        </authorList>
    </citation>
    <scope>NUCLEOTIDE SEQUENCE [LARGE SCALE GENOMIC DNA]</scope>
    <source>
        <strain evidence="1">TB1705</strain>
        <tissue evidence="1">Leaf</tissue>
    </source>
</reference>
<dbReference type="OrthoDB" id="185373at2759"/>
<evidence type="ECO:0000313" key="1">
    <source>
        <dbReference type="EMBL" id="KAF6148831.1"/>
    </source>
</evidence>
<evidence type="ECO:0000313" key="2">
    <source>
        <dbReference type="Proteomes" id="UP000541444"/>
    </source>
</evidence>
<organism evidence="1 2">
    <name type="scientific">Kingdonia uniflora</name>
    <dbReference type="NCBI Taxonomy" id="39325"/>
    <lineage>
        <taxon>Eukaryota</taxon>
        <taxon>Viridiplantae</taxon>
        <taxon>Streptophyta</taxon>
        <taxon>Embryophyta</taxon>
        <taxon>Tracheophyta</taxon>
        <taxon>Spermatophyta</taxon>
        <taxon>Magnoliopsida</taxon>
        <taxon>Ranunculales</taxon>
        <taxon>Circaeasteraceae</taxon>
        <taxon>Kingdonia</taxon>
    </lineage>
</organism>
<proteinExistence type="predicted"/>